<keyword evidence="3" id="KW-1185">Reference proteome</keyword>
<reference evidence="2" key="1">
    <citation type="submission" date="2023-07" db="EMBL/GenBank/DDBJ databases">
        <title>Genome content predicts the carbon catabolic preferences of heterotrophic bacteria.</title>
        <authorList>
            <person name="Gralka M."/>
        </authorList>
    </citation>
    <scope>NUCLEOTIDE SEQUENCE</scope>
    <source>
        <strain evidence="2">4G09</strain>
    </source>
</reference>
<proteinExistence type="predicted"/>
<comment type="caution">
    <text evidence="2">The sequence shown here is derived from an EMBL/GenBank/DDBJ whole genome shotgun (WGS) entry which is preliminary data.</text>
</comment>
<evidence type="ECO:0008006" key="4">
    <source>
        <dbReference type="Google" id="ProtNLM"/>
    </source>
</evidence>
<sequence length="122" mass="13584">MKNTLFISSLALCALLSGCVSQHAEPTPKLQHALLLAPNQSAVNKVINTLMNMQNITLDDDVFTINSVVTLNNLNENNIIKSHQLNPPDQFELMIKNKQCFIRHVDSKATQELKGVECVINE</sequence>
<evidence type="ECO:0000313" key="3">
    <source>
        <dbReference type="Proteomes" id="UP001177212"/>
    </source>
</evidence>
<feature type="signal peptide" evidence="1">
    <location>
        <begin position="1"/>
        <end position="24"/>
    </location>
</feature>
<organism evidence="2 3">
    <name type="scientific">Pseudoalteromonas marina</name>
    <dbReference type="NCBI Taxonomy" id="267375"/>
    <lineage>
        <taxon>Bacteria</taxon>
        <taxon>Pseudomonadati</taxon>
        <taxon>Pseudomonadota</taxon>
        <taxon>Gammaproteobacteria</taxon>
        <taxon>Alteromonadales</taxon>
        <taxon>Pseudoalteromonadaceae</taxon>
        <taxon>Pseudoalteromonas</taxon>
    </lineage>
</organism>
<dbReference type="Proteomes" id="UP001177212">
    <property type="component" value="Unassembled WGS sequence"/>
</dbReference>
<accession>A0ABT9FH07</accession>
<dbReference type="EMBL" id="JAUYVT010000016">
    <property type="protein sequence ID" value="MDP2566036.1"/>
    <property type="molecule type" value="Genomic_DNA"/>
</dbReference>
<evidence type="ECO:0000256" key="1">
    <source>
        <dbReference type="SAM" id="SignalP"/>
    </source>
</evidence>
<gene>
    <name evidence="2" type="ORF">Q8W34_15420</name>
</gene>
<dbReference type="PROSITE" id="PS51257">
    <property type="entry name" value="PROKAR_LIPOPROTEIN"/>
    <property type="match status" value="1"/>
</dbReference>
<protein>
    <recommendedName>
        <fullName evidence="4">Lipoprotein</fullName>
    </recommendedName>
</protein>
<dbReference type="RefSeq" id="WP_008128270.1">
    <property type="nucleotide sequence ID" value="NZ_CALSLX010000001.1"/>
</dbReference>
<feature type="chain" id="PRO_5046824073" description="Lipoprotein" evidence="1">
    <location>
        <begin position="25"/>
        <end position="122"/>
    </location>
</feature>
<evidence type="ECO:0000313" key="2">
    <source>
        <dbReference type="EMBL" id="MDP2566036.1"/>
    </source>
</evidence>
<keyword evidence="1" id="KW-0732">Signal</keyword>
<name>A0ABT9FH07_9GAMM</name>